<dbReference type="PANTHER" id="PTHR42663:SF6">
    <property type="entry name" value="HYDROLASE C777.06C-RELATED"/>
    <property type="match status" value="1"/>
</dbReference>
<dbReference type="RefSeq" id="XP_018268974.1">
    <property type="nucleotide sequence ID" value="XM_018413588.1"/>
</dbReference>
<dbReference type="SUPFAM" id="SSF56281">
    <property type="entry name" value="Metallo-hydrolase/oxidoreductase"/>
    <property type="match status" value="1"/>
</dbReference>
<evidence type="ECO:0000259" key="1">
    <source>
        <dbReference type="Pfam" id="PF12706"/>
    </source>
</evidence>
<dbReference type="CDD" id="cd16279">
    <property type="entry name" value="metallo-hydrolase-like_MBL-fold"/>
    <property type="match status" value="1"/>
</dbReference>
<dbReference type="Proteomes" id="UP000053890">
    <property type="component" value="Unassembled WGS sequence"/>
</dbReference>
<dbReference type="PANTHER" id="PTHR42663">
    <property type="entry name" value="HYDROLASE C777.06C-RELATED-RELATED"/>
    <property type="match status" value="1"/>
</dbReference>
<proteinExistence type="predicted"/>
<accession>A0A0N8PZP8</accession>
<name>A0A0N8PZP8_RHOGW</name>
<gene>
    <name evidence="2" type="ORF">RHOBADRAFT_39057</name>
</gene>
<reference evidence="2 3" key="1">
    <citation type="journal article" date="2015" name="Front. Microbiol.">
        <title>Genome sequence of the plant growth promoting endophytic yeast Rhodotorula graminis WP1.</title>
        <authorList>
            <person name="Firrincieli A."/>
            <person name="Otillar R."/>
            <person name="Salamov A."/>
            <person name="Schmutz J."/>
            <person name="Khan Z."/>
            <person name="Redman R.S."/>
            <person name="Fleck N.D."/>
            <person name="Lindquist E."/>
            <person name="Grigoriev I.V."/>
            <person name="Doty S.L."/>
        </authorList>
    </citation>
    <scope>NUCLEOTIDE SEQUENCE [LARGE SCALE GENOMIC DNA]</scope>
    <source>
        <strain evidence="2 3">WP1</strain>
    </source>
</reference>
<dbReference type="OrthoDB" id="341300at2759"/>
<dbReference type="InterPro" id="IPR036866">
    <property type="entry name" value="RibonucZ/Hydroxyglut_hydro"/>
</dbReference>
<evidence type="ECO:0000313" key="3">
    <source>
        <dbReference type="Proteomes" id="UP000053890"/>
    </source>
</evidence>
<dbReference type="Pfam" id="PF12706">
    <property type="entry name" value="Lactamase_B_2"/>
    <property type="match status" value="1"/>
</dbReference>
<feature type="domain" description="Metallo-beta-lactamase" evidence="1">
    <location>
        <begin position="85"/>
        <end position="230"/>
    </location>
</feature>
<evidence type="ECO:0000313" key="2">
    <source>
        <dbReference type="EMBL" id="KPV72925.1"/>
    </source>
</evidence>
<organism evidence="2 3">
    <name type="scientific">Rhodotorula graminis (strain WP1)</name>
    <dbReference type="NCBI Taxonomy" id="578459"/>
    <lineage>
        <taxon>Eukaryota</taxon>
        <taxon>Fungi</taxon>
        <taxon>Dikarya</taxon>
        <taxon>Basidiomycota</taxon>
        <taxon>Pucciniomycotina</taxon>
        <taxon>Microbotryomycetes</taxon>
        <taxon>Sporidiobolales</taxon>
        <taxon>Sporidiobolaceae</taxon>
        <taxon>Rhodotorula</taxon>
    </lineage>
</organism>
<keyword evidence="3" id="KW-1185">Reference proteome</keyword>
<sequence length="248" mass="26558">MPRPAPAPAPPQPAAVRRDPNKRLSLMLFGTGGSAAVPDIACTTDPAHGCKCCLDTVAHPDTSRNGRGNTGAIIRVPFEGGDEKTILIDAGKTFREMALKFFPAHGLRKIDACILTHHHADAVDGLDDLRAGTYKSAIEKTIKIFCTKVTYLQIASTFPYMVSKSAGSGGGAVPSFEWHLMPDDAPWTLFGVTITPFPMHHGIWFTTPPSPLLCLGFLVDSSVLYISDARCVRHLSLSFPASSPTTGD</sequence>
<dbReference type="STRING" id="578459.A0A0N8PZP8"/>
<dbReference type="GeneID" id="28974037"/>
<dbReference type="EMBL" id="KQ474085">
    <property type="protein sequence ID" value="KPV72925.1"/>
    <property type="molecule type" value="Genomic_DNA"/>
</dbReference>
<protein>
    <recommendedName>
        <fullName evidence="1">Metallo-beta-lactamase domain-containing protein</fullName>
    </recommendedName>
</protein>
<dbReference type="AlphaFoldDB" id="A0A0N8PZP8"/>
<dbReference type="InterPro" id="IPR001279">
    <property type="entry name" value="Metallo-B-lactamas"/>
</dbReference>
<dbReference type="Gene3D" id="3.60.15.10">
    <property type="entry name" value="Ribonuclease Z/Hydroxyacylglutathione hydrolase-like"/>
    <property type="match status" value="1"/>
</dbReference>